<keyword evidence="1" id="KW-0472">Membrane</keyword>
<accession>A0A921NVX7</accession>
<keyword evidence="1" id="KW-0812">Transmembrane</keyword>
<dbReference type="Proteomes" id="UP000698242">
    <property type="component" value="Unassembled WGS sequence"/>
</dbReference>
<protein>
    <submittedName>
        <fullName evidence="2">Uncharacterized protein</fullName>
    </submittedName>
</protein>
<evidence type="ECO:0000256" key="1">
    <source>
        <dbReference type="SAM" id="Phobius"/>
    </source>
</evidence>
<feature type="transmembrane region" description="Helical" evidence="1">
    <location>
        <begin position="101"/>
        <end position="121"/>
    </location>
</feature>
<keyword evidence="3" id="KW-1185">Reference proteome</keyword>
<gene>
    <name evidence="2" type="ORF">PMES_01370</name>
</gene>
<organism evidence="2 3">
    <name type="scientific">Profundibacterium mesophilum KAUST100406-0324</name>
    <dbReference type="NCBI Taxonomy" id="1037889"/>
    <lineage>
        <taxon>Bacteria</taxon>
        <taxon>Pseudomonadati</taxon>
        <taxon>Pseudomonadota</taxon>
        <taxon>Alphaproteobacteria</taxon>
        <taxon>Rhodobacterales</taxon>
        <taxon>Roseobacteraceae</taxon>
        <taxon>Profundibacterium</taxon>
    </lineage>
</organism>
<proteinExistence type="predicted"/>
<dbReference type="OrthoDB" id="8420286at2"/>
<feature type="transmembrane region" description="Helical" evidence="1">
    <location>
        <begin position="133"/>
        <end position="162"/>
    </location>
</feature>
<keyword evidence="1" id="KW-1133">Transmembrane helix</keyword>
<dbReference type="RefSeq" id="WP_159964753.1">
    <property type="nucleotide sequence ID" value="NZ_APKE01000014.1"/>
</dbReference>
<comment type="caution">
    <text evidence="2">The sequence shown here is derived from an EMBL/GenBank/DDBJ whole genome shotgun (WGS) entry which is preliminary data.</text>
</comment>
<reference evidence="2" key="1">
    <citation type="submission" date="2013-03" db="EMBL/GenBank/DDBJ databases">
        <title>Genome Sequence of the Profundibacterium mesophilum strain KAUST100406-0324T from Red Sea, a novel genus in the family Rhodobacteraceae.</title>
        <authorList>
            <person name="Essack M."/>
            <person name="Alam I."/>
            <person name="Lafi F."/>
            <person name="Alawi W."/>
            <person name="Kamanu F."/>
            <person name="Al-Suwailem A."/>
            <person name="Lee O.O."/>
            <person name="Xu Y."/>
            <person name="Bajic V."/>
            <person name="Qian P.-Y."/>
            <person name="Archer J."/>
        </authorList>
    </citation>
    <scope>NUCLEOTIDE SEQUENCE</scope>
    <source>
        <strain evidence="2">KAUST100406-0324</strain>
    </source>
</reference>
<evidence type="ECO:0000313" key="3">
    <source>
        <dbReference type="Proteomes" id="UP000698242"/>
    </source>
</evidence>
<dbReference type="EMBL" id="APKE01000014">
    <property type="protein sequence ID" value="KAF0676638.1"/>
    <property type="molecule type" value="Genomic_DNA"/>
</dbReference>
<sequence>MNFYQRTNLSMGLAVIFGLELAIADWMRGPGISGPALQAFFWIAFQFMFRIKLTLDDHWHFGASGPPLSDRQLFTDHILSSVSALFFALAAIFSFRFGPSLLFFCSGLATATIWILVRAGTQARNLAWLRFNLGYGGLAALAYLLPGGLGVIVLLGAMALLLRDLIVSETPDRMPAR</sequence>
<dbReference type="AlphaFoldDB" id="A0A921NVX7"/>
<feature type="transmembrane region" description="Helical" evidence="1">
    <location>
        <begin position="74"/>
        <end position="95"/>
    </location>
</feature>
<name>A0A921NVX7_9RHOB</name>
<evidence type="ECO:0000313" key="2">
    <source>
        <dbReference type="EMBL" id="KAF0676638.1"/>
    </source>
</evidence>